<dbReference type="AlphaFoldDB" id="A0AAJ6YH31"/>
<feature type="region of interest" description="Disordered" evidence="2">
    <location>
        <begin position="129"/>
        <end position="169"/>
    </location>
</feature>
<feature type="compositionally biased region" description="Basic and acidic residues" evidence="2">
    <location>
        <begin position="667"/>
        <end position="678"/>
    </location>
</feature>
<sequence length="1226" mass="136926">MDEKSNVSSMSPQLAKSLQSASGQVGLDSPKSPDYPPRVSTGHNSPASTIITKSSMTYGLPLMSVGNTWKTSVKIIENSFPNQQKIEPLLEKNFNQCSVQNEKKDIAVQPEILVDRLVTEKIKQEPVEVKCEADDTKYKNDSTTNSHTKSHSSSSKRKDQRSERHHCTRCYKRSKIKRSSIGIQCQRDRRSSTSTPLYHKSLTTVSSIHKSNADNLKLNLQVKNYKQLDKQPSKYDAPVHSQGLKYKDFIHIETYPNGGASVVHMYQDEIDVLTSEQLEELAHEYFKVVFGEDENGNAHHVMGIVHNAASYMPDLLDHMAEMYPTLTVKNGVLGHKSDIETTTMLQYKEHVCKAYNNGTVRYGPLHQISLVGTVHEEVGGYFPDILQVLEENIFLKMTMPWGPLSAVRMESPQESNDGPILWIRPGEQLVPTADINKSPCKRRRTGINELRNLQYLPRLTEAREYMFEDRTRAHADHVGHGLERMTTAAVGVLKAVHGGQASELNRITKDVVAFHAADFPELVEKLQLDLHEPPISQCVQWLEDAKLNQLRRQSIRYARISLYDNDIYFLPRNIIHQFRTVSAVSSIAWHVRLQQYYPDDTTSTTFNAGSRRSSHAHHHKDKKALAHGVEEDEQKENADRQKMERRDSVDEEKKAKERAAEYQGNLKKSEQQQKEKRSTTHVSSTTGTLAIDKGVSEKPERQRHRERKEERKQERRKTSTEKRDRDKKREDHRHSSGSSNQQSRRKHSEKLSSSSSSSSSEHRRHSSSGSHRSSKSENRTTSSSNPAFEVLPKALGKELGKPGVESSRSASNIGGVVNNEQPNLKQETIAMKIDTELLSARQTAGKTYASQVVDKALEIAIYKSKTDVQEVCQSLRDGVSSASKEMLEKIRKESLEIAEKLCSEDSASIEKSYRLLEAETVGAFTSKLDCATENAVKALIEMAEDESKVVDETTIVCEKKEETKEQNALPLTMSVALVEEKQEESEKDKIPGEKKHSSAWIEDKSNHEKSKKKHSSSNSSNNSRDDRKHRDRKKNDHRNRDRIRDRDRDREKDRERKRHHSSTHSNSSCGGSGSGSGSGNGSGSGSGIGSGSGNGNANGNGNGNGSHRYKTPQDGKVKTPKETTTSSLSSSSSSSSSSYHRSSHSSSYKATTTSSSERNSNPQESSVSRSSSNLSSSHKRKCSSSSTNSGSTETETKKLCTEEMISGITASTTDQIQQSSAATTAT</sequence>
<feature type="compositionally biased region" description="Polar residues" evidence="2">
    <location>
        <begin position="1"/>
        <end position="23"/>
    </location>
</feature>
<feature type="region of interest" description="Disordered" evidence="2">
    <location>
        <begin position="607"/>
        <end position="823"/>
    </location>
</feature>
<feature type="compositionally biased region" description="Low complexity" evidence="2">
    <location>
        <begin position="1183"/>
        <end position="1193"/>
    </location>
</feature>
<feature type="compositionally biased region" description="Basic and acidic residues" evidence="2">
    <location>
        <begin position="1038"/>
        <end position="1054"/>
    </location>
</feature>
<feature type="compositionally biased region" description="Basic and acidic residues" evidence="2">
    <location>
        <begin position="635"/>
        <end position="660"/>
    </location>
</feature>
<feature type="region of interest" description="Disordered" evidence="2">
    <location>
        <begin position="1207"/>
        <end position="1226"/>
    </location>
</feature>
<accession>A0AAJ6YH31</accession>
<evidence type="ECO:0000313" key="3">
    <source>
        <dbReference type="Proteomes" id="UP000695007"/>
    </source>
</evidence>
<feature type="compositionally biased region" description="Low complexity" evidence="2">
    <location>
        <begin position="1123"/>
        <end position="1176"/>
    </location>
</feature>
<feature type="compositionally biased region" description="Basic and acidic residues" evidence="2">
    <location>
        <begin position="980"/>
        <end position="1008"/>
    </location>
</feature>
<feature type="region of interest" description="Disordered" evidence="2">
    <location>
        <begin position="1"/>
        <end position="49"/>
    </location>
</feature>
<evidence type="ECO:0000256" key="1">
    <source>
        <dbReference type="ARBA" id="ARBA00010560"/>
    </source>
</evidence>
<dbReference type="PANTHER" id="PTHR13354">
    <property type="entry name" value="ROUND SPERMATID BASIC PROTEIN 1"/>
    <property type="match status" value="1"/>
</dbReference>
<feature type="compositionally biased region" description="Polar residues" evidence="2">
    <location>
        <begin position="1208"/>
        <end position="1226"/>
    </location>
</feature>
<organism evidence="3 4">
    <name type="scientific">Ceratosolen solmsi marchali</name>
    <dbReference type="NCBI Taxonomy" id="326594"/>
    <lineage>
        <taxon>Eukaryota</taxon>
        <taxon>Metazoa</taxon>
        <taxon>Ecdysozoa</taxon>
        <taxon>Arthropoda</taxon>
        <taxon>Hexapoda</taxon>
        <taxon>Insecta</taxon>
        <taxon>Pterygota</taxon>
        <taxon>Neoptera</taxon>
        <taxon>Endopterygota</taxon>
        <taxon>Hymenoptera</taxon>
        <taxon>Apocrita</taxon>
        <taxon>Proctotrupomorpha</taxon>
        <taxon>Chalcidoidea</taxon>
        <taxon>Agaonidae</taxon>
        <taxon>Agaoninae</taxon>
        <taxon>Ceratosolen</taxon>
    </lineage>
</organism>
<dbReference type="Proteomes" id="UP000695007">
    <property type="component" value="Unplaced"/>
</dbReference>
<evidence type="ECO:0000313" key="4">
    <source>
        <dbReference type="RefSeq" id="XP_011497959.1"/>
    </source>
</evidence>
<dbReference type="InterPro" id="IPR026306">
    <property type="entry name" value="RSBN1/Dpy-2/CEP530"/>
</dbReference>
<gene>
    <name evidence="4" type="primary">LOC105362258</name>
</gene>
<dbReference type="KEGG" id="csol:105362258"/>
<dbReference type="GeneID" id="105362258"/>
<evidence type="ECO:0000256" key="2">
    <source>
        <dbReference type="SAM" id="MobiDB-lite"/>
    </source>
</evidence>
<dbReference type="GO" id="GO:0005634">
    <property type="term" value="C:nucleus"/>
    <property type="evidence" value="ECO:0007669"/>
    <property type="project" value="InterPro"/>
</dbReference>
<protein>
    <submittedName>
        <fullName evidence="4">Probable GPI-anchored adhesin-like protein PGA55</fullName>
    </submittedName>
</protein>
<name>A0AAJ6YH31_9HYME</name>
<keyword evidence="3" id="KW-1185">Reference proteome</keyword>
<feature type="region of interest" description="Disordered" evidence="2">
    <location>
        <begin position="980"/>
        <end position="1200"/>
    </location>
</feature>
<feature type="compositionally biased region" description="Basic residues" evidence="2">
    <location>
        <begin position="612"/>
        <end position="622"/>
    </location>
</feature>
<dbReference type="PANTHER" id="PTHR13354:SF11">
    <property type="entry name" value="LYSINE-SPECIFIC DEMETHYLASE 9"/>
    <property type="match status" value="1"/>
</dbReference>
<dbReference type="RefSeq" id="XP_011497959.1">
    <property type="nucleotide sequence ID" value="XM_011499657.1"/>
</dbReference>
<reference evidence="4" key="1">
    <citation type="submission" date="2025-08" db="UniProtKB">
        <authorList>
            <consortium name="RefSeq"/>
        </authorList>
    </citation>
    <scope>IDENTIFICATION</scope>
</reference>
<comment type="similarity">
    <text evidence="1">Belongs to the round spermatid basic protein 1 family.</text>
</comment>
<feature type="compositionally biased region" description="Polar residues" evidence="2">
    <location>
        <begin position="806"/>
        <end position="823"/>
    </location>
</feature>
<proteinExistence type="inferred from homology"/>
<feature type="compositionally biased region" description="Basic and acidic residues" evidence="2">
    <location>
        <begin position="129"/>
        <end position="140"/>
    </location>
</feature>
<feature type="compositionally biased region" description="Basic and acidic residues" evidence="2">
    <location>
        <begin position="707"/>
        <end position="734"/>
    </location>
</feature>
<feature type="compositionally biased region" description="Gly residues" evidence="2">
    <location>
        <begin position="1070"/>
        <end position="1104"/>
    </location>
</feature>
<feature type="compositionally biased region" description="Basic and acidic residues" evidence="2">
    <location>
        <begin position="1111"/>
        <end position="1121"/>
    </location>
</feature>